<dbReference type="EMBL" id="PICB01000956">
    <property type="protein sequence ID" value="PLP43763.1"/>
    <property type="molecule type" value="Genomic_DNA"/>
</dbReference>
<sequence>MKAYLMYKHDDFIVDESFPAHFTLLTKDLELDVLFQALSGGDDFLYSVVRKACSQPLTEVQDIEYRQAILRDCLYNPEIFREFYKIVVDCLLMEKEKLHYGIFGRYPSAILHQSISFTRFLLDNLRKVRGIAEKNLLHVASPGMERLFVMIMQELND</sequence>
<gene>
    <name evidence="1" type="ORF">CWM98_17695</name>
</gene>
<reference evidence="1 2" key="2">
    <citation type="submission" date="2018-01" db="EMBL/GenBank/DDBJ databases">
        <title>Genomic study of Klebsiella pneumoniae.</title>
        <authorList>
            <person name="Yang Y."/>
            <person name="Bicalho R."/>
        </authorList>
    </citation>
    <scope>NUCLEOTIDE SEQUENCE [LARGE SCALE GENOMIC DNA]</scope>
    <source>
        <strain evidence="1 2">A5</strain>
    </source>
</reference>
<organism evidence="1 2">
    <name type="scientific">Klebsiella variicola</name>
    <dbReference type="NCBI Taxonomy" id="244366"/>
    <lineage>
        <taxon>Bacteria</taxon>
        <taxon>Pseudomonadati</taxon>
        <taxon>Pseudomonadota</taxon>
        <taxon>Gammaproteobacteria</taxon>
        <taxon>Enterobacterales</taxon>
        <taxon>Enterobacteriaceae</taxon>
        <taxon>Klebsiella/Raoultella group</taxon>
        <taxon>Klebsiella</taxon>
        <taxon>Klebsiella pneumoniae complex</taxon>
    </lineage>
</organism>
<evidence type="ECO:0000313" key="2">
    <source>
        <dbReference type="Proteomes" id="UP000234473"/>
    </source>
</evidence>
<accession>A0A2N5ADV2</accession>
<proteinExistence type="predicted"/>
<dbReference type="Proteomes" id="UP000234473">
    <property type="component" value="Unassembled WGS sequence"/>
</dbReference>
<dbReference type="AlphaFoldDB" id="A0A2N5ADV2"/>
<feature type="non-terminal residue" evidence="1">
    <location>
        <position position="157"/>
    </location>
</feature>
<evidence type="ECO:0000313" key="1">
    <source>
        <dbReference type="EMBL" id="PLP43763.1"/>
    </source>
</evidence>
<comment type="caution">
    <text evidence="1">The sequence shown here is derived from an EMBL/GenBank/DDBJ whole genome shotgun (WGS) entry which is preliminary data.</text>
</comment>
<reference evidence="1 2" key="1">
    <citation type="submission" date="2017-11" db="EMBL/GenBank/DDBJ databases">
        <authorList>
            <person name="Han C.G."/>
        </authorList>
    </citation>
    <scope>NUCLEOTIDE SEQUENCE [LARGE SCALE GENOMIC DNA]</scope>
    <source>
        <strain evidence="1 2">A5</strain>
    </source>
</reference>
<protein>
    <submittedName>
        <fullName evidence="1">DNA mismatch repair protein MutS</fullName>
    </submittedName>
</protein>
<name>A0A2N5ADV2_KLEVA</name>